<evidence type="ECO:0000313" key="2">
    <source>
        <dbReference type="Proteomes" id="UP001250698"/>
    </source>
</evidence>
<keyword evidence="2" id="KW-1185">Reference proteome</keyword>
<comment type="caution">
    <text evidence="1">The sequence shown here is derived from an EMBL/GenBank/DDBJ whole genome shotgun (WGS) entry which is preliminary data.</text>
</comment>
<accession>A0ABU3TKU8</accession>
<organism evidence="1 2">
    <name type="scientific">Hymenobacter endophyticus</name>
    <dbReference type="NCBI Taxonomy" id="3076335"/>
    <lineage>
        <taxon>Bacteria</taxon>
        <taxon>Pseudomonadati</taxon>
        <taxon>Bacteroidota</taxon>
        <taxon>Cytophagia</taxon>
        <taxon>Cytophagales</taxon>
        <taxon>Hymenobacteraceae</taxon>
        <taxon>Hymenobacter</taxon>
    </lineage>
</organism>
<dbReference type="RefSeq" id="WP_315999453.1">
    <property type="nucleotide sequence ID" value="NZ_JAWDJT010000012.1"/>
</dbReference>
<evidence type="ECO:0000313" key="1">
    <source>
        <dbReference type="EMBL" id="MDU0371995.1"/>
    </source>
</evidence>
<dbReference type="EMBL" id="JAWDJT010000012">
    <property type="protein sequence ID" value="MDU0371995.1"/>
    <property type="molecule type" value="Genomic_DNA"/>
</dbReference>
<protein>
    <submittedName>
        <fullName evidence="1">Uncharacterized protein</fullName>
    </submittedName>
</protein>
<proteinExistence type="predicted"/>
<dbReference type="Proteomes" id="UP001250698">
    <property type="component" value="Unassembled WGS sequence"/>
</dbReference>
<sequence>MLASLIFLLGQSGSLASAPDTIRQQHLPDVVVRPRHEAVVTPYVGRPHPINAYSLIPGIQVAVHLVGTADDPITGLRLHLKKETVKQGRLRVRLVPAGSDNPTSVPNGPDLMHPITLTAAQLSVPDGLLTLPLHQLNLVMPQGGIFVVLESLGNERAPEYVAVTTPAKGNDGPKVVMKGEDAIETTPLEEWAQLKGATTKSAARTWVNGHNGKGWTLRHPRGTREDVMNSNVELLVQSR</sequence>
<reference evidence="1 2" key="1">
    <citation type="submission" date="2023-10" db="EMBL/GenBank/DDBJ databases">
        <title>Hymenobacter endophyticus sp. nov., an isolate from the leaf tissues of wheat.</title>
        <authorList>
            <person name="Dai Y."/>
        </authorList>
    </citation>
    <scope>NUCLEOTIDE SEQUENCE [LARGE SCALE GENOMIC DNA]</scope>
    <source>
        <strain evidence="1 2">ZK17L-C2</strain>
    </source>
</reference>
<gene>
    <name evidence="1" type="ORF">ROI90_16440</name>
</gene>
<name>A0ABU3TKU8_9BACT</name>